<name>A0A8A1LB05_AJEC8</name>
<gene>
    <name evidence="2" type="ORF">I7I53_06377</name>
</gene>
<dbReference type="Proteomes" id="UP000663419">
    <property type="component" value="Chromosome 2"/>
</dbReference>
<feature type="transmembrane region" description="Helical" evidence="1">
    <location>
        <begin position="7"/>
        <end position="25"/>
    </location>
</feature>
<dbReference type="EMBL" id="CP069103">
    <property type="protein sequence ID" value="QSS51136.1"/>
    <property type="molecule type" value="Genomic_DNA"/>
</dbReference>
<proteinExistence type="predicted"/>
<protein>
    <submittedName>
        <fullName evidence="2">Uncharacterized protein</fullName>
    </submittedName>
</protein>
<dbReference type="VEuPathDB" id="FungiDB:I7I53_06377"/>
<keyword evidence="1" id="KW-0472">Membrane</keyword>
<sequence>MKKRIHTGFHVCCLFCAFSISYLTFKNLTGKSATIAPPKRSFGENVAIAFPKIFISIRFDSPSLISISLFRSCFWMQYKLRAFLLLFWRGRVRINMALTEQLRAGSKVDYQRILY</sequence>
<organism evidence="2 3">
    <name type="scientific">Ajellomyces capsulatus (strain H88)</name>
    <name type="common">Darling's disease fungus</name>
    <name type="synonym">Histoplasma capsulatum</name>
    <dbReference type="NCBI Taxonomy" id="544711"/>
    <lineage>
        <taxon>Eukaryota</taxon>
        <taxon>Fungi</taxon>
        <taxon>Dikarya</taxon>
        <taxon>Ascomycota</taxon>
        <taxon>Pezizomycotina</taxon>
        <taxon>Eurotiomycetes</taxon>
        <taxon>Eurotiomycetidae</taxon>
        <taxon>Onygenales</taxon>
        <taxon>Ajellomycetaceae</taxon>
        <taxon>Histoplasma</taxon>
    </lineage>
</organism>
<keyword evidence="1" id="KW-0812">Transmembrane</keyword>
<dbReference type="AlphaFoldDB" id="A0A8A1LB05"/>
<evidence type="ECO:0000313" key="3">
    <source>
        <dbReference type="Proteomes" id="UP000663419"/>
    </source>
</evidence>
<reference evidence="2" key="1">
    <citation type="submission" date="2021-01" db="EMBL/GenBank/DDBJ databases">
        <title>Chromosome-level genome assembly of a human fungal pathogen reveals clustering of transcriptionally co-regulated genes.</title>
        <authorList>
            <person name="Voorhies M."/>
            <person name="Cohen S."/>
            <person name="Shea T.P."/>
            <person name="Petrus S."/>
            <person name="Munoz J.F."/>
            <person name="Poplawski S."/>
            <person name="Goldman W.E."/>
            <person name="Michael T."/>
            <person name="Cuomo C.A."/>
            <person name="Sil A."/>
            <person name="Beyhan S."/>
        </authorList>
    </citation>
    <scope>NUCLEOTIDE SEQUENCE</scope>
    <source>
        <strain evidence="2">H88</strain>
    </source>
</reference>
<evidence type="ECO:0000256" key="1">
    <source>
        <dbReference type="SAM" id="Phobius"/>
    </source>
</evidence>
<evidence type="ECO:0000313" key="2">
    <source>
        <dbReference type="EMBL" id="QSS51136.1"/>
    </source>
</evidence>
<keyword evidence="1" id="KW-1133">Transmembrane helix</keyword>
<accession>A0A8A1LB05</accession>